<gene>
    <name evidence="1" type="ORF">DPEC_G00183880</name>
</gene>
<evidence type="ECO:0000313" key="1">
    <source>
        <dbReference type="EMBL" id="KAJ8000780.1"/>
    </source>
</evidence>
<evidence type="ECO:0000313" key="2">
    <source>
        <dbReference type="Proteomes" id="UP001157502"/>
    </source>
</evidence>
<dbReference type="Proteomes" id="UP001157502">
    <property type="component" value="Chromosome 15"/>
</dbReference>
<protein>
    <submittedName>
        <fullName evidence="1">Uncharacterized protein</fullName>
    </submittedName>
</protein>
<comment type="caution">
    <text evidence="1">The sequence shown here is derived from an EMBL/GenBank/DDBJ whole genome shotgun (WGS) entry which is preliminary data.</text>
</comment>
<reference evidence="1" key="1">
    <citation type="submission" date="2021-05" db="EMBL/GenBank/DDBJ databases">
        <authorList>
            <person name="Pan Q."/>
            <person name="Jouanno E."/>
            <person name="Zahm M."/>
            <person name="Klopp C."/>
            <person name="Cabau C."/>
            <person name="Louis A."/>
            <person name="Berthelot C."/>
            <person name="Parey E."/>
            <person name="Roest Crollius H."/>
            <person name="Montfort J."/>
            <person name="Robinson-Rechavi M."/>
            <person name="Bouchez O."/>
            <person name="Lampietro C."/>
            <person name="Lopez Roques C."/>
            <person name="Donnadieu C."/>
            <person name="Postlethwait J."/>
            <person name="Bobe J."/>
            <person name="Dillon D."/>
            <person name="Chandos A."/>
            <person name="von Hippel F."/>
            <person name="Guiguen Y."/>
        </authorList>
    </citation>
    <scope>NUCLEOTIDE SEQUENCE</scope>
    <source>
        <strain evidence="1">YG-Jan2019</strain>
    </source>
</reference>
<keyword evidence="2" id="KW-1185">Reference proteome</keyword>
<dbReference type="EMBL" id="CM055742">
    <property type="protein sequence ID" value="KAJ8000780.1"/>
    <property type="molecule type" value="Genomic_DNA"/>
</dbReference>
<name>A0ACC2GB76_DALPE</name>
<sequence length="76" mass="8072">MCLCAEAPESPQFPPGESLCWGSAKAAGPGKGPGSWLFWKAPLRQPCVRNTVKTAAEKAKTLASTSAPKKQPQQYV</sequence>
<accession>A0ACC2GB76</accession>
<organism evidence="1 2">
    <name type="scientific">Dallia pectoralis</name>
    <name type="common">Alaska blackfish</name>
    <dbReference type="NCBI Taxonomy" id="75939"/>
    <lineage>
        <taxon>Eukaryota</taxon>
        <taxon>Metazoa</taxon>
        <taxon>Chordata</taxon>
        <taxon>Craniata</taxon>
        <taxon>Vertebrata</taxon>
        <taxon>Euteleostomi</taxon>
        <taxon>Actinopterygii</taxon>
        <taxon>Neopterygii</taxon>
        <taxon>Teleostei</taxon>
        <taxon>Protacanthopterygii</taxon>
        <taxon>Esociformes</taxon>
        <taxon>Umbridae</taxon>
        <taxon>Dallia</taxon>
    </lineage>
</organism>
<proteinExistence type="predicted"/>